<dbReference type="InterPro" id="IPR014008">
    <property type="entry name" value="Cbl_synth_MTase_CbiT"/>
</dbReference>
<reference evidence="7" key="1">
    <citation type="submission" date="2024-03" db="EMBL/GenBank/DDBJ databases">
        <title>Human intestinal bacterial collection.</title>
        <authorList>
            <person name="Pauvert C."/>
            <person name="Hitch T.C.A."/>
            <person name="Clavel T."/>
        </authorList>
    </citation>
    <scope>NUCLEOTIDE SEQUENCE [LARGE SCALE GENOMIC DNA]</scope>
    <source>
        <strain evidence="7">CLA-AA-H89B</strain>
    </source>
</reference>
<dbReference type="InterPro" id="IPR050714">
    <property type="entry name" value="Cobalamin_biosynth_MTase"/>
</dbReference>
<keyword evidence="3" id="KW-0489">Methyltransferase</keyword>
<dbReference type="InterPro" id="IPR029063">
    <property type="entry name" value="SAM-dependent_MTases_sf"/>
</dbReference>
<comment type="pathway">
    <text evidence="1">Cofactor biosynthesis; adenosylcobalamin biosynthesis.</text>
</comment>
<keyword evidence="2" id="KW-0169">Cobalamin biosynthesis</keyword>
<dbReference type="EMBL" id="JBBMFS010000004">
    <property type="protein sequence ID" value="MEQ2554591.1"/>
    <property type="molecule type" value="Genomic_DNA"/>
</dbReference>
<dbReference type="PROSITE" id="PS51257">
    <property type="entry name" value="PROKAR_LIPOPROTEIN"/>
    <property type="match status" value="1"/>
</dbReference>
<evidence type="ECO:0000256" key="2">
    <source>
        <dbReference type="ARBA" id="ARBA00022573"/>
    </source>
</evidence>
<dbReference type="InterPro" id="IPR035996">
    <property type="entry name" value="4pyrrol_Methylase_sf"/>
</dbReference>
<dbReference type="Gene3D" id="3.40.50.150">
    <property type="entry name" value="Vaccinia Virus protein VP39"/>
    <property type="match status" value="1"/>
</dbReference>
<dbReference type="PANTHER" id="PTHR43182:SF1">
    <property type="entry name" value="COBALT-PRECORRIN-7 C(5)-METHYLTRANSFERASE"/>
    <property type="match status" value="1"/>
</dbReference>
<proteinExistence type="predicted"/>
<dbReference type="Proteomes" id="UP001546774">
    <property type="component" value="Unassembled WGS sequence"/>
</dbReference>
<keyword evidence="4" id="KW-0808">Transferase</keyword>
<feature type="domain" description="Tetrapyrrole methylase" evidence="6">
    <location>
        <begin position="4"/>
        <end position="185"/>
    </location>
</feature>
<dbReference type="Gene3D" id="3.40.1010.10">
    <property type="entry name" value="Cobalt-precorrin-4 Transmethylase, Domain 1"/>
    <property type="match status" value="1"/>
</dbReference>
<dbReference type="InterPro" id="IPR000878">
    <property type="entry name" value="4pyrrol_Mease"/>
</dbReference>
<dbReference type="SUPFAM" id="SSF53335">
    <property type="entry name" value="S-adenosyl-L-methionine-dependent methyltransferases"/>
    <property type="match status" value="1"/>
</dbReference>
<dbReference type="PANTHER" id="PTHR43182">
    <property type="entry name" value="COBALT-PRECORRIN-6B C(15)-METHYLTRANSFERASE (DECARBOXYLATING)"/>
    <property type="match status" value="1"/>
</dbReference>
<dbReference type="InterPro" id="IPR014776">
    <property type="entry name" value="4pyrrole_Mease_sub2"/>
</dbReference>
<evidence type="ECO:0000313" key="8">
    <source>
        <dbReference type="Proteomes" id="UP001546774"/>
    </source>
</evidence>
<evidence type="ECO:0000256" key="5">
    <source>
        <dbReference type="ARBA" id="ARBA00022691"/>
    </source>
</evidence>
<evidence type="ECO:0000313" key="7">
    <source>
        <dbReference type="EMBL" id="MEQ2554591.1"/>
    </source>
</evidence>
<evidence type="ECO:0000256" key="3">
    <source>
        <dbReference type="ARBA" id="ARBA00022603"/>
    </source>
</evidence>
<dbReference type="Gene3D" id="3.30.950.10">
    <property type="entry name" value="Methyltransferase, Cobalt-precorrin-4 Transmethylase, Domain 2"/>
    <property type="match status" value="1"/>
</dbReference>
<keyword evidence="8" id="KW-1185">Reference proteome</keyword>
<dbReference type="SUPFAM" id="SSF53790">
    <property type="entry name" value="Tetrapyrrole methylase"/>
    <property type="match status" value="1"/>
</dbReference>
<dbReference type="InterPro" id="IPR012818">
    <property type="entry name" value="CbiE"/>
</dbReference>
<sequence>MKQVTIAGMGPGSAGCMTQEVCRAVKQADVLIGSERLIAPYTDQRTVKAVTAAEILRAVENEDGEHFTVLMSGDTGFYSGTKKLVEQLNGKYAYRILPGISSVIYFAAKIGVAWEQAQFVSLHGKKQPYLPVIMQNEYTFFLTQGNTAEICTRIAETGLGNVHVWIGENLSYQNEKIMHGSAKELTAYQAAGLSVMAVHNPKPGAFTGTGLPDDCFIRGSVPMTKREIRASVVSRIAPAKNACIYDIGAGTGSVTVELAMQALYGCVYAVERTEEGCSLIAQNAHKFGLDNIQVVHGSAAGVLEELPAPDAVFVGGSGGELEDIFKIILKKNPHVRIVITAVTLETVQEAVRLLEQNGFDTPQIVQIAVTEVKKRGQYHMLSANNPVFIIEGSSVR</sequence>
<evidence type="ECO:0000256" key="1">
    <source>
        <dbReference type="ARBA" id="ARBA00004953"/>
    </source>
</evidence>
<keyword evidence="5" id="KW-0949">S-adenosyl-L-methionine</keyword>
<dbReference type="NCBIfam" id="TIGR02469">
    <property type="entry name" value="CbiT"/>
    <property type="match status" value="1"/>
</dbReference>
<dbReference type="CDD" id="cd02440">
    <property type="entry name" value="AdoMet_MTases"/>
    <property type="match status" value="1"/>
</dbReference>
<dbReference type="NCBIfam" id="TIGR02467">
    <property type="entry name" value="CbiE"/>
    <property type="match status" value="1"/>
</dbReference>
<comment type="caution">
    <text evidence="7">The sequence shown here is derived from an EMBL/GenBank/DDBJ whole genome shotgun (WGS) entry which is preliminary data.</text>
</comment>
<gene>
    <name evidence="7" type="primary">cbiE</name>
    <name evidence="7" type="ORF">WMO37_06085</name>
</gene>
<accession>A0ABV1H5K1</accession>
<evidence type="ECO:0000256" key="4">
    <source>
        <dbReference type="ARBA" id="ARBA00022679"/>
    </source>
</evidence>
<dbReference type="InterPro" id="IPR014777">
    <property type="entry name" value="4pyrrole_Mease_sub1"/>
</dbReference>
<organism evidence="7 8">
    <name type="scientific">Lachnospira intestinalis</name>
    <dbReference type="NCBI Taxonomy" id="3133158"/>
    <lineage>
        <taxon>Bacteria</taxon>
        <taxon>Bacillati</taxon>
        <taxon>Bacillota</taxon>
        <taxon>Clostridia</taxon>
        <taxon>Lachnospirales</taxon>
        <taxon>Lachnospiraceae</taxon>
        <taxon>Lachnospira</taxon>
    </lineage>
</organism>
<protein>
    <submittedName>
        <fullName evidence="7">Precorrin-6y C5,15-methyltransferase (Decarboxylating) subunit CbiE</fullName>
    </submittedName>
</protein>
<evidence type="ECO:0000259" key="6">
    <source>
        <dbReference type="Pfam" id="PF00590"/>
    </source>
</evidence>
<dbReference type="CDD" id="cd11644">
    <property type="entry name" value="Precorrin-6Y-MT"/>
    <property type="match status" value="1"/>
</dbReference>
<dbReference type="Pfam" id="PF00590">
    <property type="entry name" value="TP_methylase"/>
    <property type="match status" value="1"/>
</dbReference>
<name>A0ABV1H5K1_9FIRM</name>